<organism evidence="1 2">
    <name type="scientific">Platanthera guangdongensis</name>
    <dbReference type="NCBI Taxonomy" id="2320717"/>
    <lineage>
        <taxon>Eukaryota</taxon>
        <taxon>Viridiplantae</taxon>
        <taxon>Streptophyta</taxon>
        <taxon>Embryophyta</taxon>
        <taxon>Tracheophyta</taxon>
        <taxon>Spermatophyta</taxon>
        <taxon>Magnoliopsida</taxon>
        <taxon>Liliopsida</taxon>
        <taxon>Asparagales</taxon>
        <taxon>Orchidaceae</taxon>
        <taxon>Orchidoideae</taxon>
        <taxon>Orchideae</taxon>
        <taxon>Orchidinae</taxon>
        <taxon>Platanthera</taxon>
    </lineage>
</organism>
<name>A0ABR2LLL8_9ASPA</name>
<comment type="caution">
    <text evidence="1">The sequence shown here is derived from an EMBL/GenBank/DDBJ whole genome shotgun (WGS) entry which is preliminary data.</text>
</comment>
<sequence length="141" mass="15756">MVGEHRKQCSERNMNSYILGKIVGTLEALKIDSNWRLEARYSWRMAMKVLPVVTPSGIVDRNREVGTCTMPFRESFPCSRKVVSKTISSVNLCNLGGLANRSGRLVWRTRGLVLAVCLSGRSDCVTARVMEFVKAYGARVV</sequence>
<reference evidence="1 2" key="1">
    <citation type="journal article" date="2022" name="Nat. Plants">
        <title>Genomes of leafy and leafless Platanthera orchids illuminate the evolution of mycoheterotrophy.</title>
        <authorList>
            <person name="Li M.H."/>
            <person name="Liu K.W."/>
            <person name="Li Z."/>
            <person name="Lu H.C."/>
            <person name="Ye Q.L."/>
            <person name="Zhang D."/>
            <person name="Wang J.Y."/>
            <person name="Li Y.F."/>
            <person name="Zhong Z.M."/>
            <person name="Liu X."/>
            <person name="Yu X."/>
            <person name="Liu D.K."/>
            <person name="Tu X.D."/>
            <person name="Liu B."/>
            <person name="Hao Y."/>
            <person name="Liao X.Y."/>
            <person name="Jiang Y.T."/>
            <person name="Sun W.H."/>
            <person name="Chen J."/>
            <person name="Chen Y.Q."/>
            <person name="Ai Y."/>
            <person name="Zhai J.W."/>
            <person name="Wu S.S."/>
            <person name="Zhou Z."/>
            <person name="Hsiao Y.Y."/>
            <person name="Wu W.L."/>
            <person name="Chen Y.Y."/>
            <person name="Lin Y.F."/>
            <person name="Hsu J.L."/>
            <person name="Li C.Y."/>
            <person name="Wang Z.W."/>
            <person name="Zhao X."/>
            <person name="Zhong W.Y."/>
            <person name="Ma X.K."/>
            <person name="Ma L."/>
            <person name="Huang J."/>
            <person name="Chen G.Z."/>
            <person name="Huang M.Z."/>
            <person name="Huang L."/>
            <person name="Peng D.H."/>
            <person name="Luo Y.B."/>
            <person name="Zou S.Q."/>
            <person name="Chen S.P."/>
            <person name="Lan S."/>
            <person name="Tsai W.C."/>
            <person name="Van de Peer Y."/>
            <person name="Liu Z.J."/>
        </authorList>
    </citation>
    <scope>NUCLEOTIDE SEQUENCE [LARGE SCALE GENOMIC DNA]</scope>
    <source>
        <strain evidence="1">Lor288</strain>
    </source>
</reference>
<dbReference type="Proteomes" id="UP001412067">
    <property type="component" value="Unassembled WGS sequence"/>
</dbReference>
<evidence type="ECO:0000313" key="2">
    <source>
        <dbReference type="Proteomes" id="UP001412067"/>
    </source>
</evidence>
<accession>A0ABR2LLL8</accession>
<protein>
    <submittedName>
        <fullName evidence="1">Uncharacterized protein</fullName>
    </submittedName>
</protein>
<keyword evidence="2" id="KW-1185">Reference proteome</keyword>
<gene>
    <name evidence="1" type="ORF">KSP40_PGU001151</name>
</gene>
<dbReference type="EMBL" id="JBBWWR010000018">
    <property type="protein sequence ID" value="KAK8944033.1"/>
    <property type="molecule type" value="Genomic_DNA"/>
</dbReference>
<proteinExistence type="predicted"/>
<evidence type="ECO:0000313" key="1">
    <source>
        <dbReference type="EMBL" id="KAK8944033.1"/>
    </source>
</evidence>